<dbReference type="InterPro" id="IPR014358">
    <property type="entry name" value="Enoyl-ACP_Rdtase_NADH"/>
</dbReference>
<dbReference type="PANTHER" id="PTHR43159">
    <property type="entry name" value="ENOYL-[ACYL-CARRIER-PROTEIN] REDUCTASE"/>
    <property type="match status" value="1"/>
</dbReference>
<reference evidence="13" key="1">
    <citation type="journal article" date="2020" name="mSystems">
        <title>Genome- and Community-Level Interaction Insights into Carbon Utilization and Element Cycling Functions of Hydrothermarchaeota in Hydrothermal Sediment.</title>
        <authorList>
            <person name="Zhou Z."/>
            <person name="Liu Y."/>
            <person name="Xu W."/>
            <person name="Pan J."/>
            <person name="Luo Z.H."/>
            <person name="Li M."/>
        </authorList>
    </citation>
    <scope>NUCLEOTIDE SEQUENCE [LARGE SCALE GENOMIC DNA]</scope>
    <source>
        <strain evidence="13">SpSt-132</strain>
    </source>
</reference>
<gene>
    <name evidence="13" type="ORF">ENO47_04525</name>
</gene>
<evidence type="ECO:0000256" key="3">
    <source>
        <dbReference type="ARBA" id="ARBA00022516"/>
    </source>
</evidence>
<evidence type="ECO:0000313" key="13">
    <source>
        <dbReference type="EMBL" id="HEW45921.1"/>
    </source>
</evidence>
<evidence type="ECO:0000256" key="10">
    <source>
        <dbReference type="PIRSR" id="PIRSR000094-1"/>
    </source>
</evidence>
<evidence type="ECO:0000256" key="12">
    <source>
        <dbReference type="PIRSR" id="PIRSR000094-3"/>
    </source>
</evidence>
<keyword evidence="5 9" id="KW-0560">Oxidoreductase</keyword>
<name>A0A7C2V700_9AQUI</name>
<dbReference type="GO" id="GO:0006633">
    <property type="term" value="P:fatty acid biosynthetic process"/>
    <property type="evidence" value="ECO:0007669"/>
    <property type="project" value="UniProtKB-KW"/>
</dbReference>
<sequence length="273" mass="30289">MGLLEGKKALITGVANERSIAYGIAKAFHREGAELAFTYANDKLKKRVEEIAQELGSKLTFECDVSKDEHIKGLYEWLSKTWGSLDIIVHSIAYAPKEEFKGGVIDTSREGFKIAMDISVYSLIALTRELLPLMEGREGSIITLSYYGAEKVVPHYNVMGIAKAALECTVRYLAYDIAKHGHRINAISAGPVKTLAAYSITGFHLLMEHTMKVNPFGRAITIEEVGDTALFLCSPWSRAITGEVIHVDNGYHIMGVFGREEEIKKEVFGENKE</sequence>
<feature type="active site" description="Proton acceptor" evidence="10">
    <location>
        <position position="156"/>
    </location>
</feature>
<proteinExistence type="inferred from homology"/>
<evidence type="ECO:0000256" key="7">
    <source>
        <dbReference type="ARBA" id="ARBA00023098"/>
    </source>
</evidence>
<dbReference type="SUPFAM" id="SSF51735">
    <property type="entry name" value="NAD(P)-binding Rossmann-fold domains"/>
    <property type="match status" value="1"/>
</dbReference>
<feature type="binding site" evidence="12">
    <location>
        <begin position="64"/>
        <end position="65"/>
    </location>
    <ligand>
        <name>NAD(+)</name>
        <dbReference type="ChEBI" id="CHEBI:57540"/>
    </ligand>
</feature>
<keyword evidence="6 9" id="KW-0520">NAD</keyword>
<accession>A0A7C2V700</accession>
<dbReference type="Pfam" id="PF13561">
    <property type="entry name" value="adh_short_C2"/>
    <property type="match status" value="1"/>
</dbReference>
<dbReference type="InterPro" id="IPR002347">
    <property type="entry name" value="SDR_fam"/>
</dbReference>
<feature type="binding site" evidence="12">
    <location>
        <begin position="19"/>
        <end position="20"/>
    </location>
    <ligand>
        <name>NAD(+)</name>
        <dbReference type="ChEBI" id="CHEBI:57540"/>
    </ligand>
</feature>
<evidence type="ECO:0000256" key="11">
    <source>
        <dbReference type="PIRSR" id="PIRSR000094-2"/>
    </source>
</evidence>
<dbReference type="InterPro" id="IPR036291">
    <property type="entry name" value="NAD(P)-bd_dom_sf"/>
</dbReference>
<dbReference type="Gene3D" id="1.10.8.400">
    <property type="entry name" value="Enoyl acyl carrier protein reductase"/>
    <property type="match status" value="1"/>
</dbReference>
<dbReference type="FunFam" id="3.40.50.720:FF:000054">
    <property type="entry name" value="Enoyl-[acyl-carrier-protein] reductase [NADH]"/>
    <property type="match status" value="1"/>
</dbReference>
<dbReference type="PIRSF" id="PIRSF000094">
    <property type="entry name" value="Enoyl-ACP_rdct"/>
    <property type="match status" value="1"/>
</dbReference>
<dbReference type="AlphaFoldDB" id="A0A7C2V700"/>
<evidence type="ECO:0000256" key="6">
    <source>
        <dbReference type="ARBA" id="ARBA00023027"/>
    </source>
</evidence>
<organism evidence="13">
    <name type="scientific">Hydrogenobacter sp</name>
    <dbReference type="NCBI Taxonomy" id="2152829"/>
    <lineage>
        <taxon>Bacteria</taxon>
        <taxon>Pseudomonadati</taxon>
        <taxon>Aquificota</taxon>
        <taxon>Aquificia</taxon>
        <taxon>Aquificales</taxon>
        <taxon>Aquificaceae</taxon>
        <taxon>Hydrogenobacter</taxon>
    </lineage>
</organism>
<comment type="caution">
    <text evidence="13">The sequence shown here is derived from an EMBL/GenBank/DDBJ whole genome shotgun (WGS) entry which is preliminary data.</text>
</comment>
<feature type="binding site" evidence="11">
    <location>
        <position position="95"/>
    </location>
    <ligand>
        <name>substrate</name>
    </ligand>
</feature>
<feature type="binding site" evidence="12">
    <location>
        <begin position="192"/>
        <end position="196"/>
    </location>
    <ligand>
        <name>NAD(+)</name>
        <dbReference type="ChEBI" id="CHEBI:57540"/>
    </ligand>
</feature>
<dbReference type="Gene3D" id="3.40.50.720">
    <property type="entry name" value="NAD(P)-binding Rossmann-like Domain"/>
    <property type="match status" value="1"/>
</dbReference>
<keyword evidence="8 9" id="KW-0275">Fatty acid biosynthesis</keyword>
<dbReference type="GO" id="GO:0004318">
    <property type="term" value="F:enoyl-[acyl-carrier-protein] reductase (NADH) activity"/>
    <property type="evidence" value="ECO:0007669"/>
    <property type="project" value="UniProtKB-EC"/>
</dbReference>
<evidence type="ECO:0000256" key="1">
    <source>
        <dbReference type="ARBA" id="ARBA00005194"/>
    </source>
</evidence>
<feature type="binding site" evidence="12">
    <location>
        <position position="163"/>
    </location>
    <ligand>
        <name>NAD(+)</name>
        <dbReference type="ChEBI" id="CHEBI:57540"/>
    </ligand>
</feature>
<evidence type="ECO:0000256" key="9">
    <source>
        <dbReference type="PIRNR" id="PIRNR000094"/>
    </source>
</evidence>
<dbReference type="EMBL" id="DSFP01000035">
    <property type="protein sequence ID" value="HEW45921.1"/>
    <property type="molecule type" value="Genomic_DNA"/>
</dbReference>
<feature type="active site" description="Proton acceptor" evidence="10">
    <location>
        <position position="146"/>
    </location>
</feature>
<evidence type="ECO:0000256" key="8">
    <source>
        <dbReference type="ARBA" id="ARBA00023160"/>
    </source>
</evidence>
<dbReference type="PRINTS" id="PR00081">
    <property type="entry name" value="GDHRDH"/>
</dbReference>
<comment type="catalytic activity">
    <reaction evidence="9">
        <text>a 2,3-saturated acyl-[ACP] + NAD(+) = a (2E)-enoyl-[ACP] + NADH + H(+)</text>
        <dbReference type="Rhea" id="RHEA:10240"/>
        <dbReference type="Rhea" id="RHEA-COMP:9925"/>
        <dbReference type="Rhea" id="RHEA-COMP:9926"/>
        <dbReference type="ChEBI" id="CHEBI:15378"/>
        <dbReference type="ChEBI" id="CHEBI:57540"/>
        <dbReference type="ChEBI" id="CHEBI:57945"/>
        <dbReference type="ChEBI" id="CHEBI:78784"/>
        <dbReference type="ChEBI" id="CHEBI:78785"/>
        <dbReference type="EC" id="1.3.1.9"/>
    </reaction>
</comment>
<dbReference type="PANTHER" id="PTHR43159:SF2">
    <property type="entry name" value="ENOYL-[ACYL-CARRIER-PROTEIN] REDUCTASE [NADH], CHLOROPLASTIC"/>
    <property type="match status" value="1"/>
</dbReference>
<protein>
    <recommendedName>
        <fullName evidence="9">Enoyl-[acyl-carrier-protein] reductase [NADH]</fullName>
        <ecNumber evidence="9">1.3.1.9</ecNumber>
    </recommendedName>
</protein>
<feature type="binding site" evidence="12">
    <location>
        <position position="13"/>
    </location>
    <ligand>
        <name>NAD(+)</name>
        <dbReference type="ChEBI" id="CHEBI:57540"/>
    </ligand>
</feature>
<evidence type="ECO:0000256" key="4">
    <source>
        <dbReference type="ARBA" id="ARBA00022832"/>
    </source>
</evidence>
<dbReference type="CDD" id="cd05372">
    <property type="entry name" value="ENR_SDR"/>
    <property type="match status" value="1"/>
</dbReference>
<comment type="pathway">
    <text evidence="1">Lipid metabolism; fatty acid biosynthesis.</text>
</comment>
<feature type="binding site" evidence="12">
    <location>
        <position position="92"/>
    </location>
    <ligand>
        <name>NAD(+)</name>
        <dbReference type="ChEBI" id="CHEBI:57540"/>
    </ligand>
</feature>
<comment type="similarity">
    <text evidence="2 9">Belongs to the short-chain dehydrogenases/reductases (SDR) family. FabI subfamily.</text>
</comment>
<keyword evidence="4" id="KW-0276">Fatty acid metabolism</keyword>
<dbReference type="EC" id="1.3.1.9" evidence="9"/>
<keyword evidence="7" id="KW-0443">Lipid metabolism</keyword>
<keyword evidence="3 9" id="KW-0444">Lipid biosynthesis</keyword>
<evidence type="ECO:0000256" key="5">
    <source>
        <dbReference type="ARBA" id="ARBA00023002"/>
    </source>
</evidence>
<evidence type="ECO:0000256" key="2">
    <source>
        <dbReference type="ARBA" id="ARBA00009233"/>
    </source>
</evidence>